<protein>
    <submittedName>
        <fullName evidence="2">Type VI secretion protein</fullName>
    </submittedName>
</protein>
<gene>
    <name evidence="2" type="ORF">AZH43_10705</name>
</gene>
<dbReference type="PANTHER" id="PTHR37951:SF1">
    <property type="entry name" value="TYPE VI SECRETION SYSTEM COMPONENT TSSA1"/>
    <property type="match status" value="1"/>
</dbReference>
<dbReference type="OrthoDB" id="9771118at2"/>
<dbReference type="RefSeq" id="WP_067668297.1">
    <property type="nucleotide sequence ID" value="NZ_CBCSIK010000010.1"/>
</dbReference>
<dbReference type="Proteomes" id="UP000076276">
    <property type="component" value="Unassembled WGS sequence"/>
</dbReference>
<dbReference type="InterPro" id="IPR017740">
    <property type="entry name" value="TssA-like"/>
</dbReference>
<sequence>MSLELDHLLQPISDSSPCGTDCSFSNEFHAIKKAKTQDDPLLEQGDWVSEPKQADWVFIHAKSTELLIDRTKDLRLFTWLLEAWTHLYGFEGTAKAIELTHRSLAEYWIQLHPEIEEDDLDQRIGLLQGFINLIPNLLKSIPITNQSSAYTLFDYESMLHQQNQKLKMNLEDDVNNTQAGSFEQFEQALFNTSKSFQYQNYHQFLDILKHWQQLKDILDSLMGLDAPSFASIDSQIEMSHLTLKKLYKADAFVHANEVSVATSTQQNHLFHPSPNEPVQAMNTRPSFQPQPQAHLANREQAMHVLQEISDYFQVNEPHSPVSYLLRKTIKWSRMPLHEWLTHVLKNEKPLDGVQELLGVYEYSDESNNENNTNW</sequence>
<feature type="domain" description="ImpA N-terminal" evidence="1">
    <location>
        <begin position="9"/>
        <end position="130"/>
    </location>
</feature>
<proteinExistence type="predicted"/>
<evidence type="ECO:0000259" key="1">
    <source>
        <dbReference type="Pfam" id="PF06812"/>
    </source>
</evidence>
<evidence type="ECO:0000313" key="2">
    <source>
        <dbReference type="EMBL" id="KYQ72398.1"/>
    </source>
</evidence>
<accession>A0A151Y302</accession>
<dbReference type="EMBL" id="LUAW01000016">
    <property type="protein sequence ID" value="KYQ72398.1"/>
    <property type="molecule type" value="Genomic_DNA"/>
</dbReference>
<dbReference type="AlphaFoldDB" id="A0A151Y302"/>
<comment type="caution">
    <text evidence="2">The sequence shown here is derived from an EMBL/GenBank/DDBJ whole genome shotgun (WGS) entry which is preliminary data.</text>
</comment>
<dbReference type="InterPro" id="IPR010657">
    <property type="entry name" value="ImpA_N"/>
</dbReference>
<organism evidence="2 3">
    <name type="scientific">Acinetobacter pragensis</name>
    <dbReference type="NCBI Taxonomy" id="1806892"/>
    <lineage>
        <taxon>Bacteria</taxon>
        <taxon>Pseudomonadati</taxon>
        <taxon>Pseudomonadota</taxon>
        <taxon>Gammaproteobacteria</taxon>
        <taxon>Moraxellales</taxon>
        <taxon>Moraxellaceae</taxon>
        <taxon>Acinetobacter</taxon>
    </lineage>
</organism>
<dbReference type="PANTHER" id="PTHR37951">
    <property type="entry name" value="CYTOPLASMIC PROTEIN-RELATED"/>
    <property type="match status" value="1"/>
</dbReference>
<evidence type="ECO:0000313" key="3">
    <source>
        <dbReference type="Proteomes" id="UP000076276"/>
    </source>
</evidence>
<keyword evidence="3" id="KW-1185">Reference proteome</keyword>
<dbReference type="STRING" id="1806892.AZH43_10705"/>
<dbReference type="Pfam" id="PF06812">
    <property type="entry name" value="ImpA_N"/>
    <property type="match status" value="1"/>
</dbReference>
<dbReference type="NCBIfam" id="TIGR03363">
    <property type="entry name" value="VI_chp_8"/>
    <property type="match status" value="1"/>
</dbReference>
<reference evidence="2 3" key="1">
    <citation type="submission" date="2016-03" db="EMBL/GenBank/DDBJ databases">
        <title>Acinetobacter genomospecies 28 strain ANC 4149.</title>
        <authorList>
            <person name="Radolfova-Krizova L."/>
            <person name="Nemec A."/>
        </authorList>
    </citation>
    <scope>NUCLEOTIDE SEQUENCE [LARGE SCALE GENOMIC DNA]</scope>
    <source>
        <strain evidence="2 3">ANC 4149</strain>
    </source>
</reference>
<name>A0A151Y302_9GAMM</name>